<feature type="signal peptide" evidence="1">
    <location>
        <begin position="1"/>
        <end position="22"/>
    </location>
</feature>
<organism evidence="3 4">
    <name type="scientific">Marinobacter salsuginis</name>
    <dbReference type="NCBI Taxonomy" id="418719"/>
    <lineage>
        <taxon>Bacteria</taxon>
        <taxon>Pseudomonadati</taxon>
        <taxon>Pseudomonadota</taxon>
        <taxon>Gammaproteobacteria</taxon>
        <taxon>Pseudomonadales</taxon>
        <taxon>Marinobacteraceae</taxon>
        <taxon>Marinobacter</taxon>
    </lineage>
</organism>
<dbReference type="PANTHER" id="PTHR37549:SF1">
    <property type="entry name" value="LIPOPROTEIN LPRI"/>
    <property type="match status" value="1"/>
</dbReference>
<dbReference type="Gene3D" id="1.20.1270.180">
    <property type="match status" value="1"/>
</dbReference>
<feature type="chain" id="PRO_5024298777" description="Lysozyme inhibitor LprI-like N-terminal domain-containing protein" evidence="1">
    <location>
        <begin position="23"/>
        <end position="405"/>
    </location>
</feature>
<gene>
    <name evidence="3" type="ORF">MSSD14B_09990</name>
</gene>
<keyword evidence="1" id="KW-0732">Signal</keyword>
<evidence type="ECO:0000256" key="1">
    <source>
        <dbReference type="SAM" id="SignalP"/>
    </source>
</evidence>
<evidence type="ECO:0000313" key="4">
    <source>
        <dbReference type="Proteomes" id="UP000387223"/>
    </source>
</evidence>
<evidence type="ECO:0000259" key="2">
    <source>
        <dbReference type="Pfam" id="PF07007"/>
    </source>
</evidence>
<dbReference type="Proteomes" id="UP000387223">
    <property type="component" value="Unassembled WGS sequence"/>
</dbReference>
<comment type="caution">
    <text evidence="3">The sequence shown here is derived from an EMBL/GenBank/DDBJ whole genome shotgun (WGS) entry which is preliminary data.</text>
</comment>
<evidence type="ECO:0000313" key="3">
    <source>
        <dbReference type="EMBL" id="GBO87331.1"/>
    </source>
</evidence>
<dbReference type="EMBL" id="BGZI01000003">
    <property type="protein sequence ID" value="GBO87331.1"/>
    <property type="molecule type" value="Genomic_DNA"/>
</dbReference>
<dbReference type="Pfam" id="PF07007">
    <property type="entry name" value="LprI"/>
    <property type="match status" value="1"/>
</dbReference>
<feature type="domain" description="Lysozyme inhibitor LprI-like N-terminal" evidence="2">
    <location>
        <begin position="297"/>
        <end position="380"/>
    </location>
</feature>
<dbReference type="InterPro" id="IPR009739">
    <property type="entry name" value="LprI-like_N"/>
</dbReference>
<reference evidence="3 4" key="1">
    <citation type="journal article" date="2019" name="J. Gen. Appl. Microbiol.">
        <title>Aerobic degradation of cis-dichloroethene by the marine bacterium Marinobacter salsuginis strain 5N-3.</title>
        <authorList>
            <person name="Inoue Y."/>
            <person name="Fukunaga Y."/>
            <person name="Katsumata H."/>
            <person name="Ohji S."/>
            <person name="Hosoyama A."/>
            <person name="Mori K."/>
            <person name="Ando K."/>
        </authorList>
    </citation>
    <scope>NUCLEOTIDE SEQUENCE [LARGE SCALE GENOMIC DNA]</scope>
    <source>
        <strain evidence="3 4">NBRC 109114</strain>
    </source>
</reference>
<name>A0A5M3PWX2_9GAMM</name>
<dbReference type="PANTHER" id="PTHR37549">
    <property type="entry name" value="LIPOPROTEIN LPRI"/>
    <property type="match status" value="1"/>
</dbReference>
<sequence length="405" mass="46119">MITRLARCFVAAAFFISTSAQADSPITSISFAEGYDLKDIYSQDHQLIVRELALGDSPIGEKLAVIAGYPAKDELVSKLKVYLRSLADVQEKPDLLLTLAYAMMVNNPNDTETPRLLLSFAYPDYSDKQSLLMLESLVLGQKWLNSDDWGNIYRLVSQYQSLEDSLTEDVSSSVTKEFLRYLGLYEKYCQDCDAGIGPSFSCSNVGTLSHVEKQICGSSQLSRVDRVLTNIYTFVQAEIKRDELKSSQLNWLDQRAKCADVQCIYSEYSERIAELVDVVTVEKLVSYADSTHGNDPQTMRDIQQAEKTRMEIASEEMDAYLAEALIAEVEQKDAIQSAQNLWKQYANAHCDNVYERWSGASVRFLEYYRCHKELILERTHVIWKEFLTYPDNTPPVLPDPKKWDE</sequence>
<proteinExistence type="predicted"/>
<dbReference type="RefSeq" id="WP_153637162.1">
    <property type="nucleotide sequence ID" value="NZ_BGZI01000003.1"/>
</dbReference>
<protein>
    <recommendedName>
        <fullName evidence="2">Lysozyme inhibitor LprI-like N-terminal domain-containing protein</fullName>
    </recommendedName>
</protein>
<dbReference type="InterPro" id="IPR052755">
    <property type="entry name" value="Lysozyme_Inhibitor_LprI"/>
</dbReference>
<accession>A0A5M3PWX2</accession>
<dbReference type="GO" id="GO:0005576">
    <property type="term" value="C:extracellular region"/>
    <property type="evidence" value="ECO:0007669"/>
    <property type="project" value="TreeGrafter"/>
</dbReference>
<dbReference type="AlphaFoldDB" id="A0A5M3PWX2"/>